<reference evidence="1 2" key="1">
    <citation type="journal article" date="2012" name="J. Bacteriol.">
        <title>Genome Sequence of Gallaecimonas xiamenensis Type Strain 3-C-1.</title>
        <authorList>
            <person name="Lai Q."/>
            <person name="Wang L."/>
            <person name="Wang W."/>
            <person name="Shao Z."/>
        </authorList>
    </citation>
    <scope>NUCLEOTIDE SEQUENCE [LARGE SCALE GENOMIC DNA]</scope>
    <source>
        <strain evidence="1 2">3-C-1</strain>
    </source>
</reference>
<proteinExistence type="predicted"/>
<comment type="caution">
    <text evidence="1">The sequence shown here is derived from an EMBL/GenBank/DDBJ whole genome shotgun (WGS) entry which is preliminary data.</text>
</comment>
<evidence type="ECO:0000313" key="2">
    <source>
        <dbReference type="Proteomes" id="UP000006755"/>
    </source>
</evidence>
<dbReference type="Proteomes" id="UP000006755">
    <property type="component" value="Unassembled WGS sequence"/>
</dbReference>
<name>K2ILG6_9GAMM</name>
<dbReference type="STRING" id="745411.B3C1_13359"/>
<evidence type="ECO:0000313" key="1">
    <source>
        <dbReference type="EMBL" id="EKE70986.1"/>
    </source>
</evidence>
<keyword evidence="2" id="KW-1185">Reference proteome</keyword>
<gene>
    <name evidence="1" type="ORF">B3C1_13359</name>
</gene>
<accession>K2ILG6</accession>
<sequence>MKRLIRTAVVCSALLQFACTSTDPCDRIVEMKEQARRCDMMRRNMDKLKTNPQLYSAAKQRYEAECVDFLYYQDDFSNEELKCLSSEEKRELRSRSQQP</sequence>
<dbReference type="OrthoDB" id="6333637at2"/>
<dbReference type="RefSeq" id="WP_008485456.1">
    <property type="nucleotide sequence ID" value="NZ_AMRI01000019.1"/>
</dbReference>
<dbReference type="EMBL" id="AMRI01000019">
    <property type="protein sequence ID" value="EKE70986.1"/>
    <property type="molecule type" value="Genomic_DNA"/>
</dbReference>
<protein>
    <submittedName>
        <fullName evidence="1">Uncharacterized protein</fullName>
    </submittedName>
</protein>
<dbReference type="AlphaFoldDB" id="K2ILG6"/>
<organism evidence="1 2">
    <name type="scientific">Gallaecimonas xiamenensis 3-C-1</name>
    <dbReference type="NCBI Taxonomy" id="745411"/>
    <lineage>
        <taxon>Bacteria</taxon>
        <taxon>Pseudomonadati</taxon>
        <taxon>Pseudomonadota</taxon>
        <taxon>Gammaproteobacteria</taxon>
        <taxon>Enterobacterales</taxon>
        <taxon>Gallaecimonadaceae</taxon>
        <taxon>Gallaecimonas</taxon>
    </lineage>
</organism>